<dbReference type="Gene3D" id="3.30.530.20">
    <property type="match status" value="1"/>
</dbReference>
<dbReference type="Pfam" id="PF08327">
    <property type="entry name" value="AHSA1"/>
    <property type="match status" value="1"/>
</dbReference>
<comment type="similarity">
    <text evidence="1">Belongs to the AHA1 family.</text>
</comment>
<keyword evidence="4" id="KW-1185">Reference proteome</keyword>
<organism evidence="3 4">
    <name type="scientific">Actinophytocola xanthii</name>
    <dbReference type="NCBI Taxonomy" id="1912961"/>
    <lineage>
        <taxon>Bacteria</taxon>
        <taxon>Bacillati</taxon>
        <taxon>Actinomycetota</taxon>
        <taxon>Actinomycetes</taxon>
        <taxon>Pseudonocardiales</taxon>
        <taxon>Pseudonocardiaceae</taxon>
    </lineage>
</organism>
<dbReference type="AlphaFoldDB" id="A0A1Q8CLS0"/>
<comment type="caution">
    <text evidence="3">The sequence shown here is derived from an EMBL/GenBank/DDBJ whole genome shotgun (WGS) entry which is preliminary data.</text>
</comment>
<evidence type="ECO:0000313" key="3">
    <source>
        <dbReference type="EMBL" id="OLF15297.1"/>
    </source>
</evidence>
<dbReference type="EMBL" id="MSIE01000043">
    <property type="protein sequence ID" value="OLF15297.1"/>
    <property type="molecule type" value="Genomic_DNA"/>
</dbReference>
<dbReference type="Proteomes" id="UP000185596">
    <property type="component" value="Unassembled WGS sequence"/>
</dbReference>
<dbReference type="RefSeq" id="WP_075127766.1">
    <property type="nucleotide sequence ID" value="NZ_MSIE01000043.1"/>
</dbReference>
<gene>
    <name evidence="3" type="ORF">BU204_22815</name>
</gene>
<dbReference type="SUPFAM" id="SSF55961">
    <property type="entry name" value="Bet v1-like"/>
    <property type="match status" value="1"/>
</dbReference>
<accession>A0A1Q8CLS0</accession>
<dbReference type="STRING" id="1912961.BU204_22815"/>
<dbReference type="OrthoDB" id="3365660at2"/>
<feature type="domain" description="Activator of Hsp90 ATPase homologue 1/2-like C-terminal" evidence="2">
    <location>
        <begin position="15"/>
        <end position="143"/>
    </location>
</feature>
<dbReference type="InterPro" id="IPR023393">
    <property type="entry name" value="START-like_dom_sf"/>
</dbReference>
<evidence type="ECO:0000313" key="4">
    <source>
        <dbReference type="Proteomes" id="UP000185596"/>
    </source>
</evidence>
<evidence type="ECO:0000256" key="1">
    <source>
        <dbReference type="ARBA" id="ARBA00006817"/>
    </source>
</evidence>
<proteinExistence type="inferred from homology"/>
<dbReference type="InterPro" id="IPR013538">
    <property type="entry name" value="ASHA1/2-like_C"/>
</dbReference>
<evidence type="ECO:0000259" key="2">
    <source>
        <dbReference type="Pfam" id="PF08327"/>
    </source>
</evidence>
<reference evidence="3 4" key="1">
    <citation type="submission" date="2016-12" db="EMBL/GenBank/DDBJ databases">
        <title>The draft genome sequence of Actinophytocola sp. 11-183.</title>
        <authorList>
            <person name="Wang W."/>
            <person name="Yuan L."/>
        </authorList>
    </citation>
    <scope>NUCLEOTIDE SEQUENCE [LARGE SCALE GENOMIC DNA]</scope>
    <source>
        <strain evidence="3 4">11-183</strain>
    </source>
</reference>
<name>A0A1Q8CLS0_9PSEU</name>
<protein>
    <submittedName>
        <fullName evidence="3">Polyketide cyclase</fullName>
    </submittedName>
</protein>
<sequence>MSETARELAITRVFDAPRELVFRCWTDPEQLVGWWGPTGVAAESVAVDVTGGGAWRIGMRNSADGAEYWCSGVYLEVVPPRRLVFSFAWDGEDAEDTLVTVTFAELDGKTEMTFHQTGFRTDESRDGHIEGWQSAFDDLVRHLGGAL</sequence>